<dbReference type="AlphaFoldDB" id="A0A9Q1ERU2"/>
<feature type="compositionally biased region" description="Low complexity" evidence="1">
    <location>
        <begin position="37"/>
        <end position="48"/>
    </location>
</feature>
<sequence>MHRCQSGMRPERRAKEQLGRFLAAAGAPGFVPSSALPVPHSSPTPSSTQKDLTLPSMSWSWHQDPIPGHSSLLSAHCRPALGETWGTAHSLAHTAGQHWGDSSPHPLTGHLQGNLCSKWAKRLAPLQFELWFKTNSYGQRTACASFG</sequence>
<keyword evidence="3" id="KW-1185">Reference proteome</keyword>
<reference evidence="2" key="1">
    <citation type="journal article" date="2023" name="Science">
        <title>Genome structures resolve the early diversification of teleost fishes.</title>
        <authorList>
            <person name="Parey E."/>
            <person name="Louis A."/>
            <person name="Montfort J."/>
            <person name="Bouchez O."/>
            <person name="Roques C."/>
            <person name="Iampietro C."/>
            <person name="Lluch J."/>
            <person name="Castinel A."/>
            <person name="Donnadieu C."/>
            <person name="Desvignes T."/>
            <person name="Floi Bucao C."/>
            <person name="Jouanno E."/>
            <person name="Wen M."/>
            <person name="Mejri S."/>
            <person name="Dirks R."/>
            <person name="Jansen H."/>
            <person name="Henkel C."/>
            <person name="Chen W.J."/>
            <person name="Zahm M."/>
            <person name="Cabau C."/>
            <person name="Klopp C."/>
            <person name="Thompson A.W."/>
            <person name="Robinson-Rechavi M."/>
            <person name="Braasch I."/>
            <person name="Lecointre G."/>
            <person name="Bobe J."/>
            <person name="Postlethwait J.H."/>
            <person name="Berthelot C."/>
            <person name="Roest Crollius H."/>
            <person name="Guiguen Y."/>
        </authorList>
    </citation>
    <scope>NUCLEOTIDE SEQUENCE</scope>
    <source>
        <strain evidence="2">WJC10195</strain>
    </source>
</reference>
<dbReference type="EMBL" id="JAINUF010000013">
    <property type="protein sequence ID" value="KAJ8343758.1"/>
    <property type="molecule type" value="Genomic_DNA"/>
</dbReference>
<organism evidence="2 3">
    <name type="scientific">Synaphobranchus kaupii</name>
    <name type="common">Kaup's arrowtooth eel</name>
    <dbReference type="NCBI Taxonomy" id="118154"/>
    <lineage>
        <taxon>Eukaryota</taxon>
        <taxon>Metazoa</taxon>
        <taxon>Chordata</taxon>
        <taxon>Craniata</taxon>
        <taxon>Vertebrata</taxon>
        <taxon>Euteleostomi</taxon>
        <taxon>Actinopterygii</taxon>
        <taxon>Neopterygii</taxon>
        <taxon>Teleostei</taxon>
        <taxon>Anguilliformes</taxon>
        <taxon>Synaphobranchidae</taxon>
        <taxon>Synaphobranchus</taxon>
    </lineage>
</organism>
<dbReference type="Proteomes" id="UP001152622">
    <property type="component" value="Chromosome 13"/>
</dbReference>
<comment type="caution">
    <text evidence="2">The sequence shown here is derived from an EMBL/GenBank/DDBJ whole genome shotgun (WGS) entry which is preliminary data.</text>
</comment>
<name>A0A9Q1ERU2_SYNKA</name>
<protein>
    <submittedName>
        <fullName evidence="2">Uncharacterized protein</fullName>
    </submittedName>
</protein>
<feature type="region of interest" description="Disordered" evidence="1">
    <location>
        <begin position="34"/>
        <end position="54"/>
    </location>
</feature>
<accession>A0A9Q1ERU2</accession>
<gene>
    <name evidence="2" type="ORF">SKAU_G00310870</name>
</gene>
<evidence type="ECO:0000256" key="1">
    <source>
        <dbReference type="SAM" id="MobiDB-lite"/>
    </source>
</evidence>
<proteinExistence type="predicted"/>
<evidence type="ECO:0000313" key="3">
    <source>
        <dbReference type="Proteomes" id="UP001152622"/>
    </source>
</evidence>
<evidence type="ECO:0000313" key="2">
    <source>
        <dbReference type="EMBL" id="KAJ8343758.1"/>
    </source>
</evidence>